<dbReference type="Pfam" id="PF15043">
    <property type="entry name" value="CNRIP1"/>
    <property type="match status" value="1"/>
</dbReference>
<dbReference type="AlphaFoldDB" id="A0AAV6VYK3"/>
<keyword evidence="6" id="KW-1185">Reference proteome</keyword>
<evidence type="ECO:0000256" key="3">
    <source>
        <dbReference type="ARBA" id="ARBA00015651"/>
    </source>
</evidence>
<accession>A0AAV6VYK3</accession>
<sequence>MNKGNTKFSLTINIKREDEKALVYYKQDGQRFESNCTIKMNVETPYKFLISFRPALKLKSGSLKNSGLELKEESFTPEASSYTLFWTSHEVCISKSKGRDRFPLSLNVGDMGTLDVQLQCKFYGADDKSHCLWGNELHHIEYECNYKSDTLSYDIVKEVFR</sequence>
<evidence type="ECO:0000313" key="5">
    <source>
        <dbReference type="EMBL" id="KAG8201794.1"/>
    </source>
</evidence>
<dbReference type="GO" id="GO:0005886">
    <property type="term" value="C:plasma membrane"/>
    <property type="evidence" value="ECO:0007669"/>
    <property type="project" value="TreeGrafter"/>
</dbReference>
<name>A0AAV6VYK3_9ARAC</name>
<comment type="caution">
    <text evidence="5">The sequence shown here is derived from an EMBL/GenBank/DDBJ whole genome shotgun (WGS) entry which is preliminary data.</text>
</comment>
<evidence type="ECO:0000256" key="2">
    <source>
        <dbReference type="ARBA" id="ARBA00007288"/>
    </source>
</evidence>
<proteinExistence type="inferred from homology"/>
<evidence type="ECO:0000256" key="4">
    <source>
        <dbReference type="ARBA" id="ARBA00026030"/>
    </source>
</evidence>
<dbReference type="PANTHER" id="PTHR31952">
    <property type="entry name" value="CB1 CANNABINOID RECEPTOR-INTERACTING PROTEIN 1"/>
    <property type="match status" value="1"/>
</dbReference>
<dbReference type="GO" id="GO:0031718">
    <property type="term" value="F:type 1 cannabinoid receptor binding"/>
    <property type="evidence" value="ECO:0007669"/>
    <property type="project" value="TreeGrafter"/>
</dbReference>
<organism evidence="5 6">
    <name type="scientific">Oedothorax gibbosus</name>
    <dbReference type="NCBI Taxonomy" id="931172"/>
    <lineage>
        <taxon>Eukaryota</taxon>
        <taxon>Metazoa</taxon>
        <taxon>Ecdysozoa</taxon>
        <taxon>Arthropoda</taxon>
        <taxon>Chelicerata</taxon>
        <taxon>Arachnida</taxon>
        <taxon>Araneae</taxon>
        <taxon>Araneomorphae</taxon>
        <taxon>Entelegynae</taxon>
        <taxon>Araneoidea</taxon>
        <taxon>Linyphiidae</taxon>
        <taxon>Erigoninae</taxon>
        <taxon>Oedothorax</taxon>
    </lineage>
</organism>
<dbReference type="EMBL" id="JAFNEN010000002">
    <property type="protein sequence ID" value="KAG8201794.1"/>
    <property type="molecule type" value="Genomic_DNA"/>
</dbReference>
<dbReference type="Proteomes" id="UP000827092">
    <property type="component" value="Unassembled WGS sequence"/>
</dbReference>
<gene>
    <name evidence="5" type="ORF">JTE90_027278</name>
</gene>
<comment type="similarity">
    <text evidence="2">Belongs to the CNRIP family.</text>
</comment>
<reference evidence="5 6" key="1">
    <citation type="journal article" date="2022" name="Nat. Ecol. Evol.">
        <title>A masculinizing supergene underlies an exaggerated male reproductive morph in a spider.</title>
        <authorList>
            <person name="Hendrickx F."/>
            <person name="De Corte Z."/>
            <person name="Sonet G."/>
            <person name="Van Belleghem S.M."/>
            <person name="Kostlbacher S."/>
            <person name="Vangestel C."/>
        </authorList>
    </citation>
    <scope>NUCLEOTIDE SEQUENCE [LARGE SCALE GENOMIC DNA]</scope>
    <source>
        <strain evidence="5">W744_W776</strain>
    </source>
</reference>
<dbReference type="InterPro" id="IPR029204">
    <property type="entry name" value="CNRIP1"/>
</dbReference>
<comment type="function">
    <text evidence="1">Suppresses cannabinoid receptor CNR1-mediated tonic inhibition of voltage-gated calcium channels.</text>
</comment>
<protein>
    <recommendedName>
        <fullName evidence="3">CB1 cannabinoid receptor-interacting protein 1</fullName>
    </recommendedName>
</protein>
<comment type="subunit">
    <text evidence="4">Interacts with the cannabinoid receptor CNR1 (via C-terminus). Does not interact with cannabinoid receptor CNR2.</text>
</comment>
<evidence type="ECO:0000256" key="1">
    <source>
        <dbReference type="ARBA" id="ARBA00003884"/>
    </source>
</evidence>
<dbReference type="PANTHER" id="PTHR31952:SF1">
    <property type="entry name" value="CB1 CANNABINOID RECEPTOR-INTERACTING PROTEIN 1"/>
    <property type="match status" value="1"/>
</dbReference>
<evidence type="ECO:0000313" key="6">
    <source>
        <dbReference type="Proteomes" id="UP000827092"/>
    </source>
</evidence>